<evidence type="ECO:0000256" key="1">
    <source>
        <dbReference type="SAM" id="MobiDB-lite"/>
    </source>
</evidence>
<feature type="region of interest" description="Disordered" evidence="1">
    <location>
        <begin position="315"/>
        <end position="354"/>
    </location>
</feature>
<evidence type="ECO:0000313" key="2">
    <source>
        <dbReference type="EMBL" id="KZM21374.1"/>
    </source>
</evidence>
<dbReference type="OrthoDB" id="3693838at2759"/>
<dbReference type="AlphaFoldDB" id="A0A163ATC0"/>
<proteinExistence type="predicted"/>
<gene>
    <name evidence="2" type="ORF">ST47_g7482</name>
</gene>
<protein>
    <submittedName>
        <fullName evidence="2">Uncharacterized protein</fullName>
    </submittedName>
</protein>
<reference evidence="2 3" key="1">
    <citation type="journal article" date="2016" name="Sci. Rep.">
        <title>Draft genome sequencing and secretome analysis of fungal phytopathogen Ascochyta rabiei provides insight into the necrotrophic effector repertoire.</title>
        <authorList>
            <person name="Verma S."/>
            <person name="Gazara R.K."/>
            <person name="Nizam S."/>
            <person name="Parween S."/>
            <person name="Chattopadhyay D."/>
            <person name="Verma P.K."/>
        </authorList>
    </citation>
    <scope>NUCLEOTIDE SEQUENCE [LARGE SCALE GENOMIC DNA]</scope>
    <source>
        <strain evidence="2 3">ArDII</strain>
    </source>
</reference>
<name>A0A163ATC0_DIDRA</name>
<evidence type="ECO:0000313" key="3">
    <source>
        <dbReference type="Proteomes" id="UP000076837"/>
    </source>
</evidence>
<dbReference type="Proteomes" id="UP000076837">
    <property type="component" value="Unassembled WGS sequence"/>
</dbReference>
<accession>A0A163ATC0</accession>
<sequence>MPAMSTPNDETIVARPTDDTSREVRVIHALFPRECLSLDTEASSTYHNTGVQTLPPPNGDVYRIINGREPSQSDYIHNMGAAAIGRYQGDPRSNTYELMYGAACTAPQATGGAKYVDSGFQTADCNITRKALASAKVKASMTANKYRGAAAKAGYTICAESKDDNTVHSEQYPTTARLDIEGNLLDGNVESRHLPNIYGTLMHHSISAPELCRKTVVPTVRQEASISHYDAPTRRAAYPSPSLSPLTTTNFLPMPVERISALAPSSKRQPSDSAFALQNEYGHVGSAMNNFVVLDPAATGISSAHNSTETTTLLSGKNILDDREDIETPTKRRRCATPEIPQEGSISVTTSPSWPEERLQQDFQAHRGSLNTAEGTYSQFVQLQRSPSGDDSPKHTSDVIQCAITAKKNHTNNLPEDYKPSATALRRSSPFQKSEGSVILKRNPFSEFPKQFYDRKNRQKAKRTLETKRVRPISHIREQVDDSNNKIQANREGRFKVVPDLAEKSPDNRQSTFRATALLNETASNCVKSSTTSRTLRGSRQALAPYVPPAMRARARQALETEQETRSQKE</sequence>
<dbReference type="EMBL" id="JYNV01000246">
    <property type="protein sequence ID" value="KZM21374.1"/>
    <property type="molecule type" value="Genomic_DNA"/>
</dbReference>
<comment type="caution">
    <text evidence="2">The sequence shown here is derived from an EMBL/GenBank/DDBJ whole genome shotgun (WGS) entry which is preliminary data.</text>
</comment>
<feature type="compositionally biased region" description="Polar residues" evidence="1">
    <location>
        <begin position="344"/>
        <end position="353"/>
    </location>
</feature>
<dbReference type="STRING" id="5454.A0A163ATC0"/>
<organism evidence="2 3">
    <name type="scientific">Didymella rabiei</name>
    <name type="common">Chickpea ascochyta blight fungus</name>
    <name type="synonym">Mycosphaerella rabiei</name>
    <dbReference type="NCBI Taxonomy" id="5454"/>
    <lineage>
        <taxon>Eukaryota</taxon>
        <taxon>Fungi</taxon>
        <taxon>Dikarya</taxon>
        <taxon>Ascomycota</taxon>
        <taxon>Pezizomycotina</taxon>
        <taxon>Dothideomycetes</taxon>
        <taxon>Pleosporomycetidae</taxon>
        <taxon>Pleosporales</taxon>
        <taxon>Pleosporineae</taxon>
        <taxon>Didymellaceae</taxon>
        <taxon>Ascochyta</taxon>
    </lineage>
</organism>
<keyword evidence="3" id="KW-1185">Reference proteome</keyword>